<dbReference type="SFLD" id="SFLDS00029">
    <property type="entry name" value="Radical_SAM"/>
    <property type="match status" value="1"/>
</dbReference>
<protein>
    <submittedName>
        <fullName evidence="7">RiPP maturation radical SAM protein 1</fullName>
    </submittedName>
</protein>
<dbReference type="InterPro" id="IPR058240">
    <property type="entry name" value="rSAM_sf"/>
</dbReference>
<dbReference type="GO" id="GO:0051536">
    <property type="term" value="F:iron-sulfur cluster binding"/>
    <property type="evidence" value="ECO:0007669"/>
    <property type="project" value="UniProtKB-KW"/>
</dbReference>
<comment type="caution">
    <text evidence="7">The sequence shown here is derived from an EMBL/GenBank/DDBJ whole genome shotgun (WGS) entry which is preliminary data.</text>
</comment>
<dbReference type="SFLD" id="SFLDF00324">
    <property type="entry name" value="bacteriocin_maturation"/>
    <property type="match status" value="1"/>
</dbReference>
<dbReference type="Gene3D" id="3.20.20.70">
    <property type="entry name" value="Aldolase class I"/>
    <property type="match status" value="1"/>
</dbReference>
<dbReference type="GO" id="GO:0031419">
    <property type="term" value="F:cobalamin binding"/>
    <property type="evidence" value="ECO:0007669"/>
    <property type="project" value="InterPro"/>
</dbReference>
<dbReference type="OrthoDB" id="9801424at2"/>
<dbReference type="AlphaFoldDB" id="A0A428Z0L1"/>
<sequence length="594" mass="66870">MPFMHVDRPSIQLGLLRAIGEANGFPVRTVHANLDFAARVGIEYYQALADMRGRMVGDWLFSVEAFGADAPDREAVFAEEFEAELSYLAGLGRVRDRLTRTRDHDVPAFLDDLVEDFPWHEVQVVGFSCTFQQNTPSFALARRLKERYPSIVTVFGGANFDGEMGLELVRSVDCVDYAVIGEGDTAFPKLLKALADGTDPLAVPGVASRDGATPAEPPLEALDETPVPVYDEYFERAEKVGLLPEIAWLPFESARGCWWGAKHHCTFCGLNGTTMKFRAKSPERVLAELAGQARRYGVFRFEAVDNIMDPRYLKEVFPAIVDSGSDYEFFYEVKANLTRAQLKLLATGGVTHLQPGLESLSSHVLRLMDKGVRAAQNVNLLRWARYYGIDVGWNILWGFPGETADDYAKQAAVVPNLVHLQPPGGAARVWLERFSPMYTRFTMRHRAPERSYQYVYPKTIDLDKVAYFFEYEMDDALPAETYADLAREVALWSDRWEAKQRPILTYWSSPGYLQIYDGRHEGREGTYTFRDTLARIYLACSDRPTTAPAVRDKLGLDVPVRAIEDAFAQFEQRGLMFLDESLALSLALPATRGR</sequence>
<evidence type="ECO:0000256" key="1">
    <source>
        <dbReference type="ARBA" id="ARBA00001966"/>
    </source>
</evidence>
<keyword evidence="2" id="KW-0949">S-adenosyl-L-methionine</keyword>
<keyword evidence="5" id="KW-0411">Iron-sulfur</keyword>
<gene>
    <name evidence="7" type="ORF">DMH04_34535</name>
</gene>
<dbReference type="InterPro" id="IPR006638">
    <property type="entry name" value="Elp3/MiaA/NifB-like_rSAM"/>
</dbReference>
<proteinExistence type="predicted"/>
<dbReference type="Pfam" id="PF04055">
    <property type="entry name" value="Radical_SAM"/>
    <property type="match status" value="1"/>
</dbReference>
<dbReference type="GO" id="GO:0005829">
    <property type="term" value="C:cytosol"/>
    <property type="evidence" value="ECO:0007669"/>
    <property type="project" value="TreeGrafter"/>
</dbReference>
<evidence type="ECO:0000256" key="4">
    <source>
        <dbReference type="ARBA" id="ARBA00023004"/>
    </source>
</evidence>
<dbReference type="Gene3D" id="3.40.50.280">
    <property type="entry name" value="Cobalamin-binding domain"/>
    <property type="match status" value="1"/>
</dbReference>
<evidence type="ECO:0000259" key="6">
    <source>
        <dbReference type="PROSITE" id="PS51332"/>
    </source>
</evidence>
<dbReference type="NCBIfam" id="TIGR03975">
    <property type="entry name" value="rSAM_ocin_1"/>
    <property type="match status" value="1"/>
</dbReference>
<comment type="cofactor">
    <cofactor evidence="1">
        <name>[4Fe-4S] cluster</name>
        <dbReference type="ChEBI" id="CHEBI:49883"/>
    </cofactor>
</comment>
<dbReference type="Proteomes" id="UP000287547">
    <property type="component" value="Unassembled WGS sequence"/>
</dbReference>
<evidence type="ECO:0000256" key="2">
    <source>
        <dbReference type="ARBA" id="ARBA00022691"/>
    </source>
</evidence>
<dbReference type="PROSITE" id="PS51332">
    <property type="entry name" value="B12_BINDING"/>
    <property type="match status" value="1"/>
</dbReference>
<dbReference type="PANTHER" id="PTHR43409:SF7">
    <property type="entry name" value="BLL1977 PROTEIN"/>
    <property type="match status" value="1"/>
</dbReference>
<name>A0A428Z0L1_KIBAR</name>
<evidence type="ECO:0000256" key="5">
    <source>
        <dbReference type="ARBA" id="ARBA00023014"/>
    </source>
</evidence>
<dbReference type="SMART" id="SM00729">
    <property type="entry name" value="Elp3"/>
    <property type="match status" value="1"/>
</dbReference>
<feature type="domain" description="B12-binding" evidence="6">
    <location>
        <begin position="68"/>
        <end position="201"/>
    </location>
</feature>
<dbReference type="GO" id="GO:0046872">
    <property type="term" value="F:metal ion binding"/>
    <property type="evidence" value="ECO:0007669"/>
    <property type="project" value="UniProtKB-KW"/>
</dbReference>
<evidence type="ECO:0000313" key="8">
    <source>
        <dbReference type="Proteomes" id="UP000287547"/>
    </source>
</evidence>
<dbReference type="InterPro" id="IPR013785">
    <property type="entry name" value="Aldolase_TIM"/>
</dbReference>
<accession>A0A428Z0L1</accession>
<dbReference type="EMBL" id="QHKI01000040">
    <property type="protein sequence ID" value="RSM77708.1"/>
    <property type="molecule type" value="Genomic_DNA"/>
</dbReference>
<dbReference type="SUPFAM" id="SSF102114">
    <property type="entry name" value="Radical SAM enzymes"/>
    <property type="match status" value="1"/>
</dbReference>
<keyword evidence="4" id="KW-0408">Iron</keyword>
<dbReference type="SFLD" id="SFLDG01082">
    <property type="entry name" value="B12-binding_domain_containing"/>
    <property type="match status" value="1"/>
</dbReference>
<dbReference type="CDD" id="cd02068">
    <property type="entry name" value="radical_SAM_B12_BD"/>
    <property type="match status" value="1"/>
</dbReference>
<dbReference type="Pfam" id="PF02310">
    <property type="entry name" value="B12-binding"/>
    <property type="match status" value="1"/>
</dbReference>
<reference evidence="7 8" key="1">
    <citation type="submission" date="2018-05" db="EMBL/GenBank/DDBJ databases">
        <title>Evolution of GPA BGCs.</title>
        <authorList>
            <person name="Waglechner N."/>
            <person name="Wright G.D."/>
        </authorList>
    </citation>
    <scope>NUCLEOTIDE SEQUENCE [LARGE SCALE GENOMIC DNA]</scope>
    <source>
        <strain evidence="7 8">A82846</strain>
    </source>
</reference>
<dbReference type="InterPro" id="IPR006158">
    <property type="entry name" value="Cobalamin-bd"/>
</dbReference>
<dbReference type="InterPro" id="IPR023984">
    <property type="entry name" value="rSAM_ocin_1"/>
</dbReference>
<dbReference type="InterPro" id="IPR007197">
    <property type="entry name" value="rSAM"/>
</dbReference>
<dbReference type="CDD" id="cd01335">
    <property type="entry name" value="Radical_SAM"/>
    <property type="match status" value="1"/>
</dbReference>
<evidence type="ECO:0000256" key="3">
    <source>
        <dbReference type="ARBA" id="ARBA00022723"/>
    </source>
</evidence>
<evidence type="ECO:0000313" key="7">
    <source>
        <dbReference type="EMBL" id="RSM77708.1"/>
    </source>
</evidence>
<dbReference type="PANTHER" id="PTHR43409">
    <property type="entry name" value="ANAEROBIC MAGNESIUM-PROTOPORPHYRIN IX MONOMETHYL ESTER CYCLASE-RELATED"/>
    <property type="match status" value="1"/>
</dbReference>
<dbReference type="InterPro" id="IPR051198">
    <property type="entry name" value="BchE-like"/>
</dbReference>
<organism evidence="7 8">
    <name type="scientific">Kibdelosporangium aridum</name>
    <dbReference type="NCBI Taxonomy" id="2030"/>
    <lineage>
        <taxon>Bacteria</taxon>
        <taxon>Bacillati</taxon>
        <taxon>Actinomycetota</taxon>
        <taxon>Actinomycetes</taxon>
        <taxon>Pseudonocardiales</taxon>
        <taxon>Pseudonocardiaceae</taxon>
        <taxon>Kibdelosporangium</taxon>
    </lineage>
</organism>
<keyword evidence="3" id="KW-0479">Metal-binding</keyword>
<dbReference type="GO" id="GO:0003824">
    <property type="term" value="F:catalytic activity"/>
    <property type="evidence" value="ECO:0007669"/>
    <property type="project" value="InterPro"/>
</dbReference>